<organism evidence="1 2">
    <name type="scientific">Apatococcus lobatus</name>
    <dbReference type="NCBI Taxonomy" id="904363"/>
    <lineage>
        <taxon>Eukaryota</taxon>
        <taxon>Viridiplantae</taxon>
        <taxon>Chlorophyta</taxon>
        <taxon>core chlorophytes</taxon>
        <taxon>Trebouxiophyceae</taxon>
        <taxon>Chlorellales</taxon>
        <taxon>Chlorellaceae</taxon>
        <taxon>Apatococcus</taxon>
    </lineage>
</organism>
<evidence type="ECO:0000313" key="1">
    <source>
        <dbReference type="EMBL" id="KAK9818705.1"/>
    </source>
</evidence>
<dbReference type="AlphaFoldDB" id="A0AAW1QBR3"/>
<dbReference type="EMBL" id="JALJOS010000057">
    <property type="protein sequence ID" value="KAK9818705.1"/>
    <property type="molecule type" value="Genomic_DNA"/>
</dbReference>
<keyword evidence="2" id="KW-1185">Reference proteome</keyword>
<dbReference type="Proteomes" id="UP001438707">
    <property type="component" value="Unassembled WGS sequence"/>
</dbReference>
<reference evidence="1 2" key="1">
    <citation type="journal article" date="2024" name="Nat. Commun.">
        <title>Phylogenomics reveals the evolutionary origins of lichenization in chlorophyte algae.</title>
        <authorList>
            <person name="Puginier C."/>
            <person name="Libourel C."/>
            <person name="Otte J."/>
            <person name="Skaloud P."/>
            <person name="Haon M."/>
            <person name="Grisel S."/>
            <person name="Petersen M."/>
            <person name="Berrin J.G."/>
            <person name="Delaux P.M."/>
            <person name="Dal Grande F."/>
            <person name="Keller J."/>
        </authorList>
    </citation>
    <scope>NUCLEOTIDE SEQUENCE [LARGE SCALE GENOMIC DNA]</scope>
    <source>
        <strain evidence="1 2">SAG 2145</strain>
    </source>
</reference>
<comment type="caution">
    <text evidence="1">The sequence shown here is derived from an EMBL/GenBank/DDBJ whole genome shotgun (WGS) entry which is preliminary data.</text>
</comment>
<protein>
    <submittedName>
        <fullName evidence="1">Uncharacterized protein</fullName>
    </submittedName>
</protein>
<proteinExistence type="predicted"/>
<evidence type="ECO:0000313" key="2">
    <source>
        <dbReference type="Proteomes" id="UP001438707"/>
    </source>
</evidence>
<gene>
    <name evidence="1" type="ORF">WJX74_010526</name>
</gene>
<name>A0AAW1QBR3_9CHLO</name>
<sequence length="143" mass="16034">MPVDLKRVVEHVRHRRRSKARSDYNSQISRKAFATKAVKMNATFKGPDNFEHHLHASLGSTLAALVEQASRLFEQQKGLAVGNPHVWLHGGNLGEAIVPASEWNCTVILQGFLQSLKSSWHHMHMLEIASSSRHGNVTFVIHL</sequence>
<accession>A0AAW1QBR3</accession>